<feature type="domain" description="DUF6533" evidence="2">
    <location>
        <begin position="24"/>
        <end position="67"/>
    </location>
</feature>
<dbReference type="AlphaFoldDB" id="A0A067LUJ2"/>
<feature type="transmembrane region" description="Helical" evidence="1">
    <location>
        <begin position="208"/>
        <end position="225"/>
    </location>
</feature>
<dbReference type="InParanoid" id="A0A067LUJ2"/>
<dbReference type="Proteomes" id="UP000027195">
    <property type="component" value="Unassembled WGS sequence"/>
</dbReference>
<keyword evidence="1" id="KW-1133">Transmembrane helix</keyword>
<evidence type="ECO:0000313" key="3">
    <source>
        <dbReference type="EMBL" id="KDQ06779.1"/>
    </source>
</evidence>
<dbReference type="Pfam" id="PF20151">
    <property type="entry name" value="DUF6533"/>
    <property type="match status" value="1"/>
</dbReference>
<keyword evidence="1" id="KW-0812">Transmembrane</keyword>
<name>A0A067LUJ2_BOTB1</name>
<feature type="transmembrane region" description="Helical" evidence="1">
    <location>
        <begin position="56"/>
        <end position="78"/>
    </location>
</feature>
<feature type="transmembrane region" description="Helical" evidence="1">
    <location>
        <begin position="98"/>
        <end position="117"/>
    </location>
</feature>
<dbReference type="HOGENOM" id="CLU_035509_7_3_1"/>
<keyword evidence="4" id="KW-1185">Reference proteome</keyword>
<evidence type="ECO:0000256" key="1">
    <source>
        <dbReference type="SAM" id="Phobius"/>
    </source>
</evidence>
<dbReference type="EMBL" id="KL198123">
    <property type="protein sequence ID" value="KDQ06779.1"/>
    <property type="molecule type" value="Genomic_DNA"/>
</dbReference>
<dbReference type="STRING" id="930990.A0A067LUJ2"/>
<feature type="transmembrane region" description="Helical" evidence="1">
    <location>
        <begin position="166"/>
        <end position="187"/>
    </location>
</feature>
<sequence>MATTGLSTYAPPSPDVLWTTNAIFLASAVALVYDYFLTLGDEIERIWGRPLNGSTILFFINRYFVFIHMIINGCSLFLPVFASQTLCDRYLRYPPAGTIIILGVVEIILIIRVYALYHSDNRVLFVLLSLFTAEVILMALQTHNIARLPNPPGFAGCYFTDTNLVAMVYWIAPLVMCTVILGFTLYKTVNHRRGYPRSRMIHVIMRDGITYFCVVFGLLLLNVFLNRFAPPSAKTAGGSFSQTFAVIMTSRWALKQLCHPP</sequence>
<feature type="transmembrane region" description="Helical" evidence="1">
    <location>
        <begin position="124"/>
        <end position="146"/>
    </location>
</feature>
<dbReference type="InterPro" id="IPR045340">
    <property type="entry name" value="DUF6533"/>
</dbReference>
<protein>
    <recommendedName>
        <fullName evidence="2">DUF6533 domain-containing protein</fullName>
    </recommendedName>
</protein>
<keyword evidence="1" id="KW-0472">Membrane</keyword>
<evidence type="ECO:0000313" key="4">
    <source>
        <dbReference type="Proteomes" id="UP000027195"/>
    </source>
</evidence>
<reference evidence="4" key="1">
    <citation type="journal article" date="2014" name="Proc. Natl. Acad. Sci. U.S.A.">
        <title>Extensive sampling of basidiomycete genomes demonstrates inadequacy of the white-rot/brown-rot paradigm for wood decay fungi.</title>
        <authorList>
            <person name="Riley R."/>
            <person name="Salamov A.A."/>
            <person name="Brown D.W."/>
            <person name="Nagy L.G."/>
            <person name="Floudas D."/>
            <person name="Held B.W."/>
            <person name="Levasseur A."/>
            <person name="Lombard V."/>
            <person name="Morin E."/>
            <person name="Otillar R."/>
            <person name="Lindquist E.A."/>
            <person name="Sun H."/>
            <person name="LaButti K.M."/>
            <person name="Schmutz J."/>
            <person name="Jabbour D."/>
            <person name="Luo H."/>
            <person name="Baker S.E."/>
            <person name="Pisabarro A.G."/>
            <person name="Walton J.D."/>
            <person name="Blanchette R.A."/>
            <person name="Henrissat B."/>
            <person name="Martin F."/>
            <person name="Cullen D."/>
            <person name="Hibbett D.S."/>
            <person name="Grigoriev I.V."/>
        </authorList>
    </citation>
    <scope>NUCLEOTIDE SEQUENCE [LARGE SCALE GENOMIC DNA]</scope>
    <source>
        <strain evidence="4">FD-172 SS1</strain>
    </source>
</reference>
<dbReference type="OrthoDB" id="3193253at2759"/>
<gene>
    <name evidence="3" type="ORF">BOTBODRAFT_39322</name>
</gene>
<proteinExistence type="predicted"/>
<evidence type="ECO:0000259" key="2">
    <source>
        <dbReference type="Pfam" id="PF20151"/>
    </source>
</evidence>
<organism evidence="3 4">
    <name type="scientific">Botryobasidium botryosum (strain FD-172 SS1)</name>
    <dbReference type="NCBI Taxonomy" id="930990"/>
    <lineage>
        <taxon>Eukaryota</taxon>
        <taxon>Fungi</taxon>
        <taxon>Dikarya</taxon>
        <taxon>Basidiomycota</taxon>
        <taxon>Agaricomycotina</taxon>
        <taxon>Agaricomycetes</taxon>
        <taxon>Cantharellales</taxon>
        <taxon>Botryobasidiaceae</taxon>
        <taxon>Botryobasidium</taxon>
    </lineage>
</organism>
<feature type="transmembrane region" description="Helical" evidence="1">
    <location>
        <begin position="16"/>
        <end position="36"/>
    </location>
</feature>
<accession>A0A067LUJ2</accession>